<evidence type="ECO:0000256" key="8">
    <source>
        <dbReference type="ARBA" id="ARBA00022490"/>
    </source>
</evidence>
<dbReference type="GO" id="GO:0006298">
    <property type="term" value="P:mismatch repair"/>
    <property type="evidence" value="ECO:0007669"/>
    <property type="project" value="TreeGrafter"/>
</dbReference>
<dbReference type="InterPro" id="IPR024567">
    <property type="entry name" value="RNase_HII/HIII_dom"/>
</dbReference>
<feature type="domain" description="RNase H type-2" evidence="17">
    <location>
        <begin position="25"/>
        <end position="215"/>
    </location>
</feature>
<organism evidence="18 19">
    <name type="scientific">Pyrinomonas methylaliphatogenes</name>
    <dbReference type="NCBI Taxonomy" id="454194"/>
    <lineage>
        <taxon>Bacteria</taxon>
        <taxon>Pseudomonadati</taxon>
        <taxon>Acidobacteriota</taxon>
        <taxon>Blastocatellia</taxon>
        <taxon>Blastocatellales</taxon>
        <taxon>Pyrinomonadaceae</taxon>
        <taxon>Pyrinomonas</taxon>
    </lineage>
</organism>
<dbReference type="PROSITE" id="PS51975">
    <property type="entry name" value="RNASE_H_2"/>
    <property type="match status" value="1"/>
</dbReference>
<evidence type="ECO:0000256" key="12">
    <source>
        <dbReference type="ARBA" id="ARBA00022801"/>
    </source>
</evidence>
<evidence type="ECO:0000256" key="1">
    <source>
        <dbReference type="ARBA" id="ARBA00000077"/>
    </source>
</evidence>
<dbReference type="EMBL" id="CBXV010000002">
    <property type="protein sequence ID" value="CDM64549.1"/>
    <property type="molecule type" value="Genomic_DNA"/>
</dbReference>
<sequence>MPSSKKRISLVGTSFEEEARAAGFRLIAGLDEVGRGALAGPVVAAAVILDPCAPLPDGLDDSKRLSPAERERIAEELKRTAIAIGIGEVSAEEIDRINILQATRRAMMIALHRLDPRPDYLLIDGMRLPGSGLAQRAIVGGDAISASIAAASVIAKTWRDRLMRECDALYPAYGFASHVGYGTRAHLEALRIHGPCPLHRRSFRGVLQEDSLGKGSCFASR</sequence>
<dbReference type="GO" id="GO:0032299">
    <property type="term" value="C:ribonuclease H2 complex"/>
    <property type="evidence" value="ECO:0007669"/>
    <property type="project" value="TreeGrafter"/>
</dbReference>
<dbReference type="InterPro" id="IPR001352">
    <property type="entry name" value="RNase_HII/HIII"/>
</dbReference>
<dbReference type="InterPro" id="IPR036397">
    <property type="entry name" value="RNaseH_sf"/>
</dbReference>
<comment type="cofactor">
    <cofactor evidence="14 15">
        <name>Mn(2+)</name>
        <dbReference type="ChEBI" id="CHEBI:29035"/>
    </cofactor>
    <cofactor evidence="14 15">
        <name>Mg(2+)</name>
        <dbReference type="ChEBI" id="CHEBI:18420"/>
    </cofactor>
    <text evidence="14 15">Manganese or magnesium. Binds 1 divalent metal ion per monomer in the absence of substrate. May bind a second metal ion after substrate binding.</text>
</comment>
<keyword evidence="19" id="KW-1185">Reference proteome</keyword>
<dbReference type="GO" id="GO:0030145">
    <property type="term" value="F:manganese ion binding"/>
    <property type="evidence" value="ECO:0007669"/>
    <property type="project" value="UniProtKB-UniRule"/>
</dbReference>
<comment type="subcellular location">
    <subcellularLocation>
        <location evidence="4 14">Cytoplasm</location>
    </subcellularLocation>
</comment>
<keyword evidence="8 14" id="KW-0963">Cytoplasm</keyword>
<keyword evidence="13 14" id="KW-0464">Manganese</keyword>
<keyword evidence="10 14" id="KW-0479">Metal-binding</keyword>
<dbReference type="InterPro" id="IPR012337">
    <property type="entry name" value="RNaseH-like_sf"/>
</dbReference>
<evidence type="ECO:0000313" key="19">
    <source>
        <dbReference type="Proteomes" id="UP000031518"/>
    </source>
</evidence>
<dbReference type="GO" id="GO:0004523">
    <property type="term" value="F:RNA-DNA hybrid ribonuclease activity"/>
    <property type="evidence" value="ECO:0007669"/>
    <property type="project" value="UniProtKB-UniRule"/>
</dbReference>
<comment type="cofactor">
    <cofactor evidence="2">
        <name>Mg(2+)</name>
        <dbReference type="ChEBI" id="CHEBI:18420"/>
    </cofactor>
</comment>
<dbReference type="InterPro" id="IPR022898">
    <property type="entry name" value="RNase_HII"/>
</dbReference>
<feature type="binding site" evidence="14 15">
    <location>
        <position position="31"/>
    </location>
    <ligand>
        <name>a divalent metal cation</name>
        <dbReference type="ChEBI" id="CHEBI:60240"/>
    </ligand>
</feature>
<evidence type="ECO:0000256" key="7">
    <source>
        <dbReference type="ARBA" id="ARBA00019179"/>
    </source>
</evidence>
<dbReference type="AlphaFoldDB" id="A0A0B6WWA1"/>
<dbReference type="EC" id="3.1.26.4" evidence="6 14"/>
<evidence type="ECO:0000256" key="9">
    <source>
        <dbReference type="ARBA" id="ARBA00022722"/>
    </source>
</evidence>
<dbReference type="OrthoDB" id="9803420at2"/>
<comment type="similarity">
    <text evidence="5 14 16">Belongs to the RNase HII family.</text>
</comment>
<comment type="catalytic activity">
    <reaction evidence="1 14 15 16">
        <text>Endonucleolytic cleavage to 5'-phosphomonoester.</text>
        <dbReference type="EC" id="3.1.26.4"/>
    </reaction>
</comment>
<evidence type="ECO:0000256" key="4">
    <source>
        <dbReference type="ARBA" id="ARBA00004496"/>
    </source>
</evidence>
<dbReference type="NCBIfam" id="NF000594">
    <property type="entry name" value="PRK00015.1-1"/>
    <property type="match status" value="1"/>
</dbReference>
<evidence type="ECO:0000256" key="2">
    <source>
        <dbReference type="ARBA" id="ARBA00001946"/>
    </source>
</evidence>
<dbReference type="CDD" id="cd07182">
    <property type="entry name" value="RNase_HII_bacteria_HII_like"/>
    <property type="match status" value="1"/>
</dbReference>
<evidence type="ECO:0000256" key="15">
    <source>
        <dbReference type="PROSITE-ProRule" id="PRU01319"/>
    </source>
</evidence>
<dbReference type="NCBIfam" id="NF000595">
    <property type="entry name" value="PRK00015.1-3"/>
    <property type="match status" value="1"/>
</dbReference>
<keyword evidence="11 14" id="KW-0255">Endonuclease</keyword>
<dbReference type="GO" id="GO:0005737">
    <property type="term" value="C:cytoplasm"/>
    <property type="evidence" value="ECO:0007669"/>
    <property type="project" value="UniProtKB-SubCell"/>
</dbReference>
<reference evidence="18 19" key="2">
    <citation type="submission" date="2015-01" db="EMBL/GenBank/DDBJ databases">
        <title>Complete genome sequence of Pyrinomonas methylaliphatogenes type strain K22T.</title>
        <authorList>
            <person name="Lee K.C.Y."/>
            <person name="Power J.F."/>
            <person name="Dunfield P.F."/>
            <person name="Morgan X.C."/>
            <person name="Huttenhower C."/>
            <person name="Stott M.B."/>
        </authorList>
    </citation>
    <scope>NUCLEOTIDE SEQUENCE [LARGE SCALE GENOMIC DNA]</scope>
    <source>
        <strain evidence="18 19">K22</strain>
    </source>
</reference>
<gene>
    <name evidence="14" type="primary">rnhB</name>
    <name evidence="18" type="ORF">PYK22_00543</name>
</gene>
<evidence type="ECO:0000256" key="14">
    <source>
        <dbReference type="HAMAP-Rule" id="MF_00052"/>
    </source>
</evidence>
<dbReference type="Proteomes" id="UP000031518">
    <property type="component" value="Unassembled WGS sequence"/>
</dbReference>
<comment type="function">
    <text evidence="3 14 16">Endonuclease that specifically degrades the RNA of RNA-DNA hybrids.</text>
</comment>
<dbReference type="PANTHER" id="PTHR10954:SF18">
    <property type="entry name" value="RIBONUCLEASE HII"/>
    <property type="match status" value="1"/>
</dbReference>
<evidence type="ECO:0000256" key="13">
    <source>
        <dbReference type="ARBA" id="ARBA00023211"/>
    </source>
</evidence>
<evidence type="ECO:0000313" key="18">
    <source>
        <dbReference type="EMBL" id="CDM64549.1"/>
    </source>
</evidence>
<dbReference type="GO" id="GO:0003723">
    <property type="term" value="F:RNA binding"/>
    <property type="evidence" value="ECO:0007669"/>
    <property type="project" value="UniProtKB-UniRule"/>
</dbReference>
<dbReference type="RefSeq" id="WP_041974073.1">
    <property type="nucleotide sequence ID" value="NZ_CBXV010000002.1"/>
</dbReference>
<dbReference type="GO" id="GO:0043137">
    <property type="term" value="P:DNA replication, removal of RNA primer"/>
    <property type="evidence" value="ECO:0007669"/>
    <property type="project" value="TreeGrafter"/>
</dbReference>
<evidence type="ECO:0000256" key="5">
    <source>
        <dbReference type="ARBA" id="ARBA00007383"/>
    </source>
</evidence>
<dbReference type="Gene3D" id="3.30.420.10">
    <property type="entry name" value="Ribonuclease H-like superfamily/Ribonuclease H"/>
    <property type="match status" value="1"/>
</dbReference>
<name>A0A0B6WWA1_9BACT</name>
<evidence type="ECO:0000256" key="16">
    <source>
        <dbReference type="RuleBase" id="RU003515"/>
    </source>
</evidence>
<feature type="binding site" evidence="14 15">
    <location>
        <position position="124"/>
    </location>
    <ligand>
        <name>a divalent metal cation</name>
        <dbReference type="ChEBI" id="CHEBI:60240"/>
    </ligand>
</feature>
<dbReference type="STRING" id="454194.PYK22_00543"/>
<keyword evidence="9 14" id="KW-0540">Nuclease</keyword>
<accession>A0A0B6WWA1</accession>
<feature type="binding site" evidence="14 15">
    <location>
        <position position="32"/>
    </location>
    <ligand>
        <name>a divalent metal cation</name>
        <dbReference type="ChEBI" id="CHEBI:60240"/>
    </ligand>
</feature>
<dbReference type="HAMAP" id="MF_00052_B">
    <property type="entry name" value="RNase_HII_B"/>
    <property type="match status" value="1"/>
</dbReference>
<dbReference type="Pfam" id="PF01351">
    <property type="entry name" value="RNase_HII"/>
    <property type="match status" value="1"/>
</dbReference>
<evidence type="ECO:0000256" key="6">
    <source>
        <dbReference type="ARBA" id="ARBA00012180"/>
    </source>
</evidence>
<reference evidence="18 19" key="1">
    <citation type="submission" date="2013-12" db="EMBL/GenBank/DDBJ databases">
        <authorList>
            <person name="Stott M."/>
        </authorList>
    </citation>
    <scope>NUCLEOTIDE SEQUENCE [LARGE SCALE GENOMIC DNA]</scope>
    <source>
        <strain evidence="18 19">K22</strain>
    </source>
</reference>
<evidence type="ECO:0000259" key="17">
    <source>
        <dbReference type="PROSITE" id="PS51975"/>
    </source>
</evidence>
<evidence type="ECO:0000256" key="10">
    <source>
        <dbReference type="ARBA" id="ARBA00022723"/>
    </source>
</evidence>
<evidence type="ECO:0000256" key="3">
    <source>
        <dbReference type="ARBA" id="ARBA00004065"/>
    </source>
</evidence>
<keyword evidence="12 14" id="KW-0378">Hydrolase</keyword>
<dbReference type="SUPFAM" id="SSF53098">
    <property type="entry name" value="Ribonuclease H-like"/>
    <property type="match status" value="1"/>
</dbReference>
<protein>
    <recommendedName>
        <fullName evidence="7 14">Ribonuclease HII</fullName>
        <shortName evidence="14">RNase HII</shortName>
        <ecNumber evidence="6 14">3.1.26.4</ecNumber>
    </recommendedName>
</protein>
<dbReference type="PANTHER" id="PTHR10954">
    <property type="entry name" value="RIBONUCLEASE H2 SUBUNIT A"/>
    <property type="match status" value="1"/>
</dbReference>
<evidence type="ECO:0000256" key="11">
    <source>
        <dbReference type="ARBA" id="ARBA00022759"/>
    </source>
</evidence>
<proteinExistence type="inferred from homology"/>